<evidence type="ECO:0000313" key="6">
    <source>
        <dbReference type="Proteomes" id="UP000054485"/>
    </source>
</evidence>
<keyword evidence="3" id="KW-0560">Oxidoreductase</keyword>
<dbReference type="FunCoup" id="A0A0C9ZNJ2">
    <property type="interactions" value="97"/>
</dbReference>
<dbReference type="AlphaFoldDB" id="A0A0C9ZNJ2"/>
<evidence type="ECO:0000256" key="3">
    <source>
        <dbReference type="ARBA" id="ARBA00023002"/>
    </source>
</evidence>
<dbReference type="InterPro" id="IPR036291">
    <property type="entry name" value="NAD(P)-bd_dom_sf"/>
</dbReference>
<evidence type="ECO:0000256" key="2">
    <source>
        <dbReference type="ARBA" id="ARBA00022857"/>
    </source>
</evidence>
<sequence length="234" mass="25629">MDDLKHPVEKRVMDVTSDDEVKSVVQSILEEQGKIDIVVNNAGAIAIGPLLDVSLDQARKAFETNTFSVLRVAQAVAPSMVERKQGLIVNIGSIAGNIPTPWNGLYCAAKAAVHALSDTLAMECKPFGVKVMLVAPGAIRSNISTNQAATLDLSTTSIYKPYFDRVYERMHISQSEGSMPTDEFARRVAAKALSPNPPTYMSLGGGSRVFAFLHWLPHWLVLWIMGSKMVWRKT</sequence>
<keyword evidence="6" id="KW-1185">Reference proteome</keyword>
<dbReference type="Pfam" id="PF00106">
    <property type="entry name" value="adh_short"/>
    <property type="match status" value="1"/>
</dbReference>
<dbReference type="STRING" id="930992.A0A0C9ZNJ2"/>
<accession>A0A0C9ZNJ2</accession>
<dbReference type="InParanoid" id="A0A0C9ZNJ2"/>
<dbReference type="InterPro" id="IPR002347">
    <property type="entry name" value="SDR_fam"/>
</dbReference>
<protein>
    <submittedName>
        <fullName evidence="5">Unplaced genomic scaffold CY34scaffold_221, whole genome shotgun sequence</fullName>
    </submittedName>
</protein>
<evidence type="ECO:0000313" key="5">
    <source>
        <dbReference type="EMBL" id="KIK39240.1"/>
    </source>
</evidence>
<dbReference type="PANTHER" id="PTHR44169">
    <property type="entry name" value="NADPH-DEPENDENT 1-ACYLDIHYDROXYACETONE PHOSPHATE REDUCTASE"/>
    <property type="match status" value="1"/>
</dbReference>
<comment type="similarity">
    <text evidence="1 4">Belongs to the short-chain dehydrogenases/reductases (SDR) family.</text>
</comment>
<dbReference type="InterPro" id="IPR020904">
    <property type="entry name" value="Sc_DH/Rdtase_CS"/>
</dbReference>
<dbReference type="Proteomes" id="UP000054485">
    <property type="component" value="Unassembled WGS sequence"/>
</dbReference>
<dbReference type="OrthoDB" id="2102561at2759"/>
<reference evidence="6" key="2">
    <citation type="submission" date="2015-01" db="EMBL/GenBank/DDBJ databases">
        <title>Evolutionary Origins and Diversification of the Mycorrhizal Mutualists.</title>
        <authorList>
            <consortium name="DOE Joint Genome Institute"/>
            <consortium name="Mycorrhizal Genomics Consortium"/>
            <person name="Kohler A."/>
            <person name="Kuo A."/>
            <person name="Nagy L.G."/>
            <person name="Floudas D."/>
            <person name="Copeland A."/>
            <person name="Barry K.W."/>
            <person name="Cichocki N."/>
            <person name="Veneault-Fourrey C."/>
            <person name="LaButti K."/>
            <person name="Lindquist E.A."/>
            <person name="Lipzen A."/>
            <person name="Lundell T."/>
            <person name="Morin E."/>
            <person name="Murat C."/>
            <person name="Riley R."/>
            <person name="Ohm R."/>
            <person name="Sun H."/>
            <person name="Tunlid A."/>
            <person name="Henrissat B."/>
            <person name="Grigoriev I.V."/>
            <person name="Hibbett D.S."/>
            <person name="Martin F."/>
        </authorList>
    </citation>
    <scope>NUCLEOTIDE SEQUENCE [LARGE SCALE GENOMIC DNA]</scope>
    <source>
        <strain evidence="6">UH-Slu-Lm8-n1</strain>
    </source>
</reference>
<proteinExistence type="inferred from homology"/>
<dbReference type="HOGENOM" id="CLU_010194_2_9_1"/>
<dbReference type="GO" id="GO:0016491">
    <property type="term" value="F:oxidoreductase activity"/>
    <property type="evidence" value="ECO:0007669"/>
    <property type="project" value="UniProtKB-KW"/>
</dbReference>
<dbReference type="EMBL" id="KN835352">
    <property type="protein sequence ID" value="KIK39240.1"/>
    <property type="molecule type" value="Genomic_DNA"/>
</dbReference>
<dbReference type="PRINTS" id="PR00081">
    <property type="entry name" value="GDHRDH"/>
</dbReference>
<evidence type="ECO:0000256" key="4">
    <source>
        <dbReference type="RuleBase" id="RU000363"/>
    </source>
</evidence>
<dbReference type="PRINTS" id="PR00080">
    <property type="entry name" value="SDRFAMILY"/>
</dbReference>
<evidence type="ECO:0000256" key="1">
    <source>
        <dbReference type="ARBA" id="ARBA00006484"/>
    </source>
</evidence>
<dbReference type="SUPFAM" id="SSF51735">
    <property type="entry name" value="NAD(P)-binding Rossmann-fold domains"/>
    <property type="match status" value="1"/>
</dbReference>
<dbReference type="PANTHER" id="PTHR44169:SF6">
    <property type="entry name" value="NADPH-DEPENDENT 1-ACYLDIHYDROXYACETONE PHOSPHATE REDUCTASE"/>
    <property type="match status" value="1"/>
</dbReference>
<dbReference type="Gene3D" id="3.40.50.720">
    <property type="entry name" value="NAD(P)-binding Rossmann-like Domain"/>
    <property type="match status" value="1"/>
</dbReference>
<reference evidence="5 6" key="1">
    <citation type="submission" date="2014-04" db="EMBL/GenBank/DDBJ databases">
        <authorList>
            <consortium name="DOE Joint Genome Institute"/>
            <person name="Kuo A."/>
            <person name="Ruytinx J."/>
            <person name="Rineau F."/>
            <person name="Colpaert J."/>
            <person name="Kohler A."/>
            <person name="Nagy L.G."/>
            <person name="Floudas D."/>
            <person name="Copeland A."/>
            <person name="Barry K.W."/>
            <person name="Cichocki N."/>
            <person name="Veneault-Fourrey C."/>
            <person name="LaButti K."/>
            <person name="Lindquist E.A."/>
            <person name="Lipzen A."/>
            <person name="Lundell T."/>
            <person name="Morin E."/>
            <person name="Murat C."/>
            <person name="Sun H."/>
            <person name="Tunlid A."/>
            <person name="Henrissat B."/>
            <person name="Grigoriev I.V."/>
            <person name="Hibbett D.S."/>
            <person name="Martin F."/>
            <person name="Nordberg H.P."/>
            <person name="Cantor M.N."/>
            <person name="Hua S.X."/>
        </authorList>
    </citation>
    <scope>NUCLEOTIDE SEQUENCE [LARGE SCALE GENOMIC DNA]</scope>
    <source>
        <strain evidence="5 6">UH-Slu-Lm8-n1</strain>
    </source>
</reference>
<dbReference type="CDD" id="cd05374">
    <property type="entry name" value="17beta-HSD-like_SDR_c"/>
    <property type="match status" value="1"/>
</dbReference>
<gene>
    <name evidence="5" type="ORF">CY34DRAFT_808540</name>
</gene>
<name>A0A0C9ZNJ2_9AGAM</name>
<dbReference type="PROSITE" id="PS00061">
    <property type="entry name" value="ADH_SHORT"/>
    <property type="match status" value="1"/>
</dbReference>
<keyword evidence="2" id="KW-0521">NADP</keyword>
<organism evidence="5 6">
    <name type="scientific">Suillus luteus UH-Slu-Lm8-n1</name>
    <dbReference type="NCBI Taxonomy" id="930992"/>
    <lineage>
        <taxon>Eukaryota</taxon>
        <taxon>Fungi</taxon>
        <taxon>Dikarya</taxon>
        <taxon>Basidiomycota</taxon>
        <taxon>Agaricomycotina</taxon>
        <taxon>Agaricomycetes</taxon>
        <taxon>Agaricomycetidae</taxon>
        <taxon>Boletales</taxon>
        <taxon>Suillineae</taxon>
        <taxon>Suillaceae</taxon>
        <taxon>Suillus</taxon>
    </lineage>
</organism>
<dbReference type="GO" id="GO:0005783">
    <property type="term" value="C:endoplasmic reticulum"/>
    <property type="evidence" value="ECO:0007669"/>
    <property type="project" value="TreeGrafter"/>
</dbReference>